<dbReference type="NCBIfam" id="NF004791">
    <property type="entry name" value="PRK06138.1"/>
    <property type="match status" value="1"/>
</dbReference>
<name>A0A254TJX6_9BURK</name>
<proteinExistence type="inferred from homology"/>
<keyword evidence="4" id="KW-1185">Reference proteome</keyword>
<dbReference type="PRINTS" id="PR00081">
    <property type="entry name" value="GDHRDH"/>
</dbReference>
<dbReference type="OrthoDB" id="7064009at2"/>
<dbReference type="Gene3D" id="3.40.50.720">
    <property type="entry name" value="NAD(P)-binding Rossmann-like Domain"/>
    <property type="match status" value="1"/>
</dbReference>
<dbReference type="FunFam" id="3.40.50.720:FF:000084">
    <property type="entry name" value="Short-chain dehydrogenase reductase"/>
    <property type="match status" value="1"/>
</dbReference>
<evidence type="ECO:0000313" key="4">
    <source>
        <dbReference type="Proteomes" id="UP000197535"/>
    </source>
</evidence>
<dbReference type="Proteomes" id="UP000197535">
    <property type="component" value="Unassembled WGS sequence"/>
</dbReference>
<evidence type="ECO:0000256" key="1">
    <source>
        <dbReference type="ARBA" id="ARBA00006484"/>
    </source>
</evidence>
<protein>
    <submittedName>
        <fullName evidence="3">Short-chain dehydrogenase</fullName>
    </submittedName>
</protein>
<organism evidence="3 4">
    <name type="scientific">Noviherbaspirillum denitrificans</name>
    <dbReference type="NCBI Taxonomy" id="1968433"/>
    <lineage>
        <taxon>Bacteria</taxon>
        <taxon>Pseudomonadati</taxon>
        <taxon>Pseudomonadota</taxon>
        <taxon>Betaproteobacteria</taxon>
        <taxon>Burkholderiales</taxon>
        <taxon>Oxalobacteraceae</taxon>
        <taxon>Noviherbaspirillum</taxon>
    </lineage>
</organism>
<dbReference type="PANTHER" id="PTHR24321:SF8">
    <property type="entry name" value="ESTRADIOL 17-BETA-DEHYDROGENASE 8-RELATED"/>
    <property type="match status" value="1"/>
</dbReference>
<dbReference type="NCBIfam" id="NF005559">
    <property type="entry name" value="PRK07231.1"/>
    <property type="match status" value="1"/>
</dbReference>
<dbReference type="GO" id="GO:0016491">
    <property type="term" value="F:oxidoreductase activity"/>
    <property type="evidence" value="ECO:0007669"/>
    <property type="project" value="UniProtKB-KW"/>
</dbReference>
<dbReference type="Pfam" id="PF13561">
    <property type="entry name" value="adh_short_C2"/>
    <property type="match status" value="1"/>
</dbReference>
<gene>
    <name evidence="3" type="ORF">AYR66_15055</name>
</gene>
<dbReference type="InterPro" id="IPR020904">
    <property type="entry name" value="Sc_DH/Rdtase_CS"/>
</dbReference>
<dbReference type="AlphaFoldDB" id="A0A254TJX6"/>
<reference evidence="3 4" key="1">
    <citation type="submission" date="2016-02" db="EMBL/GenBank/DDBJ databases">
        <authorList>
            <person name="Wen L."/>
            <person name="He K."/>
            <person name="Yang H."/>
        </authorList>
    </citation>
    <scope>NUCLEOTIDE SEQUENCE [LARGE SCALE GENOMIC DNA]</scope>
    <source>
        <strain evidence="3 4">TSA40</strain>
    </source>
</reference>
<comment type="caution">
    <text evidence="3">The sequence shown here is derived from an EMBL/GenBank/DDBJ whole genome shotgun (WGS) entry which is preliminary data.</text>
</comment>
<dbReference type="PROSITE" id="PS00061">
    <property type="entry name" value="ADH_SHORT"/>
    <property type="match status" value="1"/>
</dbReference>
<accession>A0A254TJX6</accession>
<dbReference type="CDD" id="cd05233">
    <property type="entry name" value="SDR_c"/>
    <property type="match status" value="1"/>
</dbReference>
<sequence>MRFKDKVAIVTGGGSGIGRATAELFGREGAKVVVADRNLEQARSVADAIGKGAIAIGVDVSSATEVKAMIDSVVKCFDRIDILVNNAGFGFAGTVVSIEEDDWDRLMSVNLRGPYLCSKYAIPVMVRRGGGAIVNTGSYTAMVGISNRAAYVASKGGVVALTRAMALDHAAQNIRVNAIAPGTIDSPYFQQMFAQSDNPDKLRAELNGRAPQGRMGKPEEIASAILWLASDEASFATGAVFTVDGGTSAW</sequence>
<keyword evidence="2" id="KW-0560">Oxidoreductase</keyword>
<dbReference type="InterPro" id="IPR002347">
    <property type="entry name" value="SDR_fam"/>
</dbReference>
<dbReference type="RefSeq" id="WP_088709742.1">
    <property type="nucleotide sequence ID" value="NZ_LSTO01000001.1"/>
</dbReference>
<dbReference type="PRINTS" id="PR00080">
    <property type="entry name" value="SDRFAMILY"/>
</dbReference>
<dbReference type="PANTHER" id="PTHR24321">
    <property type="entry name" value="DEHYDROGENASES, SHORT CHAIN"/>
    <property type="match status" value="1"/>
</dbReference>
<evidence type="ECO:0000256" key="2">
    <source>
        <dbReference type="ARBA" id="ARBA00023002"/>
    </source>
</evidence>
<comment type="similarity">
    <text evidence="1">Belongs to the short-chain dehydrogenases/reductases (SDR) family.</text>
</comment>
<evidence type="ECO:0000313" key="3">
    <source>
        <dbReference type="EMBL" id="OWW22874.1"/>
    </source>
</evidence>
<dbReference type="InterPro" id="IPR036291">
    <property type="entry name" value="NAD(P)-bd_dom_sf"/>
</dbReference>
<dbReference type="EMBL" id="LSTO01000001">
    <property type="protein sequence ID" value="OWW22874.1"/>
    <property type="molecule type" value="Genomic_DNA"/>
</dbReference>
<dbReference type="SUPFAM" id="SSF51735">
    <property type="entry name" value="NAD(P)-binding Rossmann-fold domains"/>
    <property type="match status" value="1"/>
</dbReference>